<gene>
    <name evidence="1" type="ORF">DPX16_4070</name>
</gene>
<comment type="caution">
    <text evidence="1">The sequence shown here is derived from an EMBL/GenBank/DDBJ whole genome shotgun (WGS) entry which is preliminary data.</text>
</comment>
<name>A0A3N0XY89_ANAGA</name>
<organism evidence="1 2">
    <name type="scientific">Anabarilius grahami</name>
    <name type="common">Kanglang fish</name>
    <name type="synonym">Barilius grahami</name>
    <dbReference type="NCBI Taxonomy" id="495550"/>
    <lineage>
        <taxon>Eukaryota</taxon>
        <taxon>Metazoa</taxon>
        <taxon>Chordata</taxon>
        <taxon>Craniata</taxon>
        <taxon>Vertebrata</taxon>
        <taxon>Euteleostomi</taxon>
        <taxon>Actinopterygii</taxon>
        <taxon>Neopterygii</taxon>
        <taxon>Teleostei</taxon>
        <taxon>Ostariophysi</taxon>
        <taxon>Cypriniformes</taxon>
        <taxon>Xenocyprididae</taxon>
        <taxon>Xenocypridinae</taxon>
        <taxon>Xenocypridinae incertae sedis</taxon>
        <taxon>Anabarilius</taxon>
    </lineage>
</organism>
<dbReference type="Proteomes" id="UP000281406">
    <property type="component" value="Unassembled WGS sequence"/>
</dbReference>
<dbReference type="AlphaFoldDB" id="A0A3N0XY89"/>
<accession>A0A3N0XY89</accession>
<protein>
    <submittedName>
        <fullName evidence="1">Uncharacterized protein</fullName>
    </submittedName>
</protein>
<reference evidence="1 2" key="1">
    <citation type="submission" date="2018-10" db="EMBL/GenBank/DDBJ databases">
        <title>Genome assembly for a Yunnan-Guizhou Plateau 3E fish, Anabarilius grahami (Regan), and its evolutionary and genetic applications.</title>
        <authorList>
            <person name="Jiang W."/>
        </authorList>
    </citation>
    <scope>NUCLEOTIDE SEQUENCE [LARGE SCALE GENOMIC DNA]</scope>
    <source>
        <strain evidence="1">AG-KIZ</strain>
        <tissue evidence="1">Muscle</tissue>
    </source>
</reference>
<dbReference type="EMBL" id="RJVU01057277">
    <property type="protein sequence ID" value="ROK31119.1"/>
    <property type="molecule type" value="Genomic_DNA"/>
</dbReference>
<proteinExistence type="predicted"/>
<evidence type="ECO:0000313" key="2">
    <source>
        <dbReference type="Proteomes" id="UP000281406"/>
    </source>
</evidence>
<evidence type="ECO:0000313" key="1">
    <source>
        <dbReference type="EMBL" id="ROK31119.1"/>
    </source>
</evidence>
<keyword evidence="2" id="KW-1185">Reference proteome</keyword>
<sequence length="106" mass="11761">MLKVSMGRLDEVHIWTLTGLFSLQNKSIRSKATVREAGTVGKKTTRACRLIGGCRSQTREGGREVVPAASSRSSATLSALVSVKRLVLLVYFLLRHLRAMRLQQCF</sequence>